<feature type="transmembrane region" description="Helical" evidence="8">
    <location>
        <begin position="212"/>
        <end position="238"/>
    </location>
</feature>
<comment type="subcellular location">
    <subcellularLocation>
        <location evidence="1 8">Cell membrane</location>
        <topology evidence="1 8">Multi-pass membrane protein</topology>
    </subcellularLocation>
</comment>
<dbReference type="GO" id="GO:0055085">
    <property type="term" value="P:transmembrane transport"/>
    <property type="evidence" value="ECO:0007669"/>
    <property type="project" value="InterPro"/>
</dbReference>
<accession>A0A2N9W0L5</accession>
<comment type="caution">
    <text evidence="10">The sequence shown here is derived from an EMBL/GenBank/DDBJ whole genome shotgun (WGS) entry which is preliminary data.</text>
</comment>
<dbReference type="InterPro" id="IPR035906">
    <property type="entry name" value="MetI-like_sf"/>
</dbReference>
<dbReference type="Pfam" id="PF00528">
    <property type="entry name" value="BPD_transp_1"/>
    <property type="match status" value="1"/>
</dbReference>
<evidence type="ECO:0000256" key="4">
    <source>
        <dbReference type="ARBA" id="ARBA00022475"/>
    </source>
</evidence>
<evidence type="ECO:0000256" key="3">
    <source>
        <dbReference type="ARBA" id="ARBA00022448"/>
    </source>
</evidence>
<feature type="transmembrane region" description="Helical" evidence="8">
    <location>
        <begin position="161"/>
        <end position="186"/>
    </location>
</feature>
<feature type="domain" description="ABC transmembrane type-1" evidence="9">
    <location>
        <begin position="75"/>
        <end position="281"/>
    </location>
</feature>
<keyword evidence="11" id="KW-1185">Reference proteome</keyword>
<reference evidence="10 11" key="1">
    <citation type="journal article" date="2017" name="Int J Environ Stud">
        <title>Does the Miocene-Pliocene relict legume Oxytropis triphylla form nitrogen-fixing nodules with a combination of bacterial strains?</title>
        <authorList>
            <person name="Safronova V."/>
            <person name="Belimov A."/>
            <person name="Sazanova A."/>
            <person name="Kuznetsova I."/>
            <person name="Popova J."/>
            <person name="Andronov E."/>
            <person name="Verkhozina A."/>
            <person name="Tikhonovich I."/>
        </authorList>
    </citation>
    <scope>NUCLEOTIDE SEQUENCE [LARGE SCALE GENOMIC DNA]</scope>
    <source>
        <strain evidence="10 11">Tri-38</strain>
    </source>
</reference>
<feature type="transmembrane region" description="Helical" evidence="8">
    <location>
        <begin position="110"/>
        <end position="133"/>
    </location>
</feature>
<dbReference type="Gene3D" id="1.10.3720.10">
    <property type="entry name" value="MetI-like"/>
    <property type="match status" value="1"/>
</dbReference>
<dbReference type="PANTHER" id="PTHR42929:SF5">
    <property type="entry name" value="ABC TRANSPORTER PERMEASE PROTEIN"/>
    <property type="match status" value="1"/>
</dbReference>
<dbReference type="AlphaFoldDB" id="A0A2N9W0L5"/>
<dbReference type="SUPFAM" id="SSF161098">
    <property type="entry name" value="MetI-like"/>
    <property type="match status" value="1"/>
</dbReference>
<dbReference type="PROSITE" id="PS50928">
    <property type="entry name" value="ABC_TM1"/>
    <property type="match status" value="1"/>
</dbReference>
<dbReference type="CDD" id="cd06261">
    <property type="entry name" value="TM_PBP2"/>
    <property type="match status" value="1"/>
</dbReference>
<evidence type="ECO:0000313" key="10">
    <source>
        <dbReference type="EMBL" id="PIO45283.1"/>
    </source>
</evidence>
<dbReference type="EMBL" id="MZMT01000021">
    <property type="protein sequence ID" value="PIO45283.1"/>
    <property type="molecule type" value="Genomic_DNA"/>
</dbReference>
<keyword evidence="3 8" id="KW-0813">Transport</keyword>
<comment type="similarity">
    <text evidence="2">Belongs to the binding-protein-dependent transport system permease family. CysTW subfamily.</text>
</comment>
<feature type="transmembrane region" description="Helical" evidence="8">
    <location>
        <begin position="27"/>
        <end position="53"/>
    </location>
</feature>
<feature type="transmembrane region" description="Helical" evidence="8">
    <location>
        <begin position="258"/>
        <end position="281"/>
    </location>
</feature>
<evidence type="ECO:0000259" key="9">
    <source>
        <dbReference type="PROSITE" id="PS50928"/>
    </source>
</evidence>
<keyword evidence="4" id="KW-1003">Cell membrane</keyword>
<evidence type="ECO:0000256" key="6">
    <source>
        <dbReference type="ARBA" id="ARBA00022989"/>
    </source>
</evidence>
<gene>
    <name evidence="10" type="ORF">B5P45_08480</name>
</gene>
<proteinExistence type="inferred from homology"/>
<keyword evidence="7 8" id="KW-0472">Membrane</keyword>
<name>A0A2N9W0L5_9HYPH</name>
<keyword evidence="6 8" id="KW-1133">Transmembrane helix</keyword>
<evidence type="ECO:0000256" key="5">
    <source>
        <dbReference type="ARBA" id="ARBA00022692"/>
    </source>
</evidence>
<dbReference type="GO" id="GO:0005886">
    <property type="term" value="C:plasma membrane"/>
    <property type="evidence" value="ECO:0007669"/>
    <property type="project" value="UniProtKB-SubCell"/>
</dbReference>
<dbReference type="Proteomes" id="UP000232163">
    <property type="component" value="Unassembled WGS sequence"/>
</dbReference>
<dbReference type="PANTHER" id="PTHR42929">
    <property type="entry name" value="INNER MEMBRANE ABC TRANSPORTER PERMEASE PROTEIN YDCU-RELATED-RELATED"/>
    <property type="match status" value="1"/>
</dbReference>
<dbReference type="InterPro" id="IPR000515">
    <property type="entry name" value="MetI-like"/>
</dbReference>
<evidence type="ECO:0000256" key="2">
    <source>
        <dbReference type="ARBA" id="ARBA00007069"/>
    </source>
</evidence>
<protein>
    <recommendedName>
        <fullName evidence="9">ABC transmembrane type-1 domain-containing protein</fullName>
    </recommendedName>
</protein>
<sequence>MQSGRVDAMIDRFFPYKRAAEAPYQSFAWMAASLIAVLYAIPMTGLFLSSFGIPGSPGVSAYTDMLASSAVRNVIWITFKVSIVTTVISVVIGYIIALAIIHSKGGAKSFLLALVIIPFWLSALVRALAWLILLRNNGLVNETLLSLGLVSEPLKLARNQLGVLIAMVHFCVPFAVFPILGAINALDSRHLMAAKSLGATQFHAWKDVHFPLTLPSVISASFLVFVLCLGFFVTPAIIGGGRVVMVSEYVSLSVLVTLRWTAAAALSVAILLATICFMGLVGRLVGFRRLMEGD</sequence>
<evidence type="ECO:0000313" key="11">
    <source>
        <dbReference type="Proteomes" id="UP000232163"/>
    </source>
</evidence>
<evidence type="ECO:0000256" key="7">
    <source>
        <dbReference type="ARBA" id="ARBA00023136"/>
    </source>
</evidence>
<keyword evidence="5 8" id="KW-0812">Transmembrane</keyword>
<feature type="transmembrane region" description="Helical" evidence="8">
    <location>
        <begin position="73"/>
        <end position="98"/>
    </location>
</feature>
<organism evidence="10 11">
    <name type="scientific">Phyllobacterium zundukense</name>
    <dbReference type="NCBI Taxonomy" id="1867719"/>
    <lineage>
        <taxon>Bacteria</taxon>
        <taxon>Pseudomonadati</taxon>
        <taxon>Pseudomonadota</taxon>
        <taxon>Alphaproteobacteria</taxon>
        <taxon>Hyphomicrobiales</taxon>
        <taxon>Phyllobacteriaceae</taxon>
        <taxon>Phyllobacterium</taxon>
    </lineage>
</organism>
<evidence type="ECO:0000256" key="8">
    <source>
        <dbReference type="RuleBase" id="RU363032"/>
    </source>
</evidence>
<evidence type="ECO:0000256" key="1">
    <source>
        <dbReference type="ARBA" id="ARBA00004651"/>
    </source>
</evidence>